<dbReference type="SUPFAM" id="SSF48452">
    <property type="entry name" value="TPR-like"/>
    <property type="match status" value="1"/>
</dbReference>
<protein>
    <recommendedName>
        <fullName evidence="3">Tetratricopeptide repeat protein</fullName>
    </recommendedName>
</protein>
<dbReference type="Gene3D" id="1.25.40.10">
    <property type="entry name" value="Tetratricopeptide repeat domain"/>
    <property type="match status" value="1"/>
</dbReference>
<sequence length="417" mass="47566">MMGKRTIYTFEEHGEVLAHWHETGYDNETLIYFDRHLDLKKIEKAQMRRIREQGLNWKDLRLLNRDIPFRDDDLFAYGLDNFLYATTALNLVKRVIWVYPEPKPVSVAALGHVLWDLLSLVPGHGEEVKNTFKVNPHSASAQVAGMQVEITTLRRIHKLGLDPDAKIDIDLDYFYEEKGQIVHGVDEVVETLRREGMGNGEPTMTYSISSGFLPRSCRWLGEAVANKWGCTLRSLSRRRSSQGHAEQSMSVIAGKRSLDRALFQRLCQDELQPLEGPGWSLRALLALALSDIAEAERYYQRAVESGDRATWAAYSIGLFHMGRKQYEQAIQWFSRAEGQLVDTIQAHSLSLRALCECKSGQFERSLRTVERCLKELPLRLEAYKVGAVAAGELGMLSEAEKFRELEKELCGVRNPEH</sequence>
<keyword evidence="2" id="KW-1185">Reference proteome</keyword>
<reference evidence="1 2" key="1">
    <citation type="submission" date="2020-07" db="EMBL/GenBank/DDBJ databases">
        <authorList>
            <person name="Feng H."/>
        </authorList>
    </citation>
    <scope>NUCLEOTIDE SEQUENCE [LARGE SCALE GENOMIC DNA]</scope>
    <source>
        <strain evidence="2">s-11</strain>
    </source>
</reference>
<dbReference type="Proteomes" id="UP000530514">
    <property type="component" value="Unassembled WGS sequence"/>
</dbReference>
<evidence type="ECO:0000313" key="2">
    <source>
        <dbReference type="Proteomes" id="UP000530514"/>
    </source>
</evidence>
<dbReference type="OrthoDB" id="2991675at2"/>
<organism evidence="1 2">
    <name type="scientific">Thermoactinomyces daqus</name>
    <dbReference type="NCBI Taxonomy" id="1329516"/>
    <lineage>
        <taxon>Bacteria</taxon>
        <taxon>Bacillati</taxon>
        <taxon>Bacillota</taxon>
        <taxon>Bacilli</taxon>
        <taxon>Bacillales</taxon>
        <taxon>Thermoactinomycetaceae</taxon>
        <taxon>Thermoactinomyces</taxon>
    </lineage>
</organism>
<accession>A0A7W1X8P7</accession>
<dbReference type="AlphaFoldDB" id="A0A7W1X8P7"/>
<proteinExistence type="predicted"/>
<evidence type="ECO:0000313" key="1">
    <source>
        <dbReference type="EMBL" id="MBA4542096.1"/>
    </source>
</evidence>
<dbReference type="InterPro" id="IPR011990">
    <property type="entry name" value="TPR-like_helical_dom_sf"/>
</dbReference>
<evidence type="ECO:0008006" key="3">
    <source>
        <dbReference type="Google" id="ProtNLM"/>
    </source>
</evidence>
<dbReference type="EMBL" id="JACEIP010000004">
    <property type="protein sequence ID" value="MBA4542096.1"/>
    <property type="molecule type" value="Genomic_DNA"/>
</dbReference>
<comment type="caution">
    <text evidence="1">The sequence shown here is derived from an EMBL/GenBank/DDBJ whole genome shotgun (WGS) entry which is preliminary data.</text>
</comment>
<name>A0A7W1X8P7_9BACL</name>
<dbReference type="SMART" id="SM00028">
    <property type="entry name" value="TPR"/>
    <property type="match status" value="3"/>
</dbReference>
<dbReference type="InterPro" id="IPR019734">
    <property type="entry name" value="TPR_rpt"/>
</dbReference>
<dbReference type="RefSeq" id="WP_033099483.1">
    <property type="nucleotide sequence ID" value="NZ_JACEIP010000004.1"/>
</dbReference>
<gene>
    <name evidence="1" type="ORF">H1164_04170</name>
</gene>